<dbReference type="EMBL" id="JABFTP020000165">
    <property type="protein sequence ID" value="KAL3285178.1"/>
    <property type="molecule type" value="Genomic_DNA"/>
</dbReference>
<keyword evidence="2" id="KW-1185">Reference proteome</keyword>
<proteinExistence type="predicted"/>
<comment type="caution">
    <text evidence="1">The sequence shown here is derived from an EMBL/GenBank/DDBJ whole genome shotgun (WGS) entry which is preliminary data.</text>
</comment>
<organism evidence="1 2">
    <name type="scientific">Cryptolaemus montrouzieri</name>
    <dbReference type="NCBI Taxonomy" id="559131"/>
    <lineage>
        <taxon>Eukaryota</taxon>
        <taxon>Metazoa</taxon>
        <taxon>Ecdysozoa</taxon>
        <taxon>Arthropoda</taxon>
        <taxon>Hexapoda</taxon>
        <taxon>Insecta</taxon>
        <taxon>Pterygota</taxon>
        <taxon>Neoptera</taxon>
        <taxon>Endopterygota</taxon>
        <taxon>Coleoptera</taxon>
        <taxon>Polyphaga</taxon>
        <taxon>Cucujiformia</taxon>
        <taxon>Coccinelloidea</taxon>
        <taxon>Coccinellidae</taxon>
        <taxon>Scymninae</taxon>
        <taxon>Scymnini</taxon>
        <taxon>Cryptolaemus</taxon>
    </lineage>
</organism>
<dbReference type="Proteomes" id="UP001516400">
    <property type="component" value="Unassembled WGS sequence"/>
</dbReference>
<gene>
    <name evidence="1" type="ORF">HHI36_019297</name>
</gene>
<evidence type="ECO:0000313" key="2">
    <source>
        <dbReference type="Proteomes" id="UP001516400"/>
    </source>
</evidence>
<accession>A0ABD2P2H7</accession>
<reference evidence="1 2" key="1">
    <citation type="journal article" date="2021" name="BMC Biol.">
        <title>Horizontally acquired antibacterial genes associated with adaptive radiation of ladybird beetles.</title>
        <authorList>
            <person name="Li H.S."/>
            <person name="Tang X.F."/>
            <person name="Huang Y.H."/>
            <person name="Xu Z.Y."/>
            <person name="Chen M.L."/>
            <person name="Du X.Y."/>
            <person name="Qiu B.Y."/>
            <person name="Chen P.T."/>
            <person name="Zhang W."/>
            <person name="Slipinski A."/>
            <person name="Escalona H.E."/>
            <person name="Waterhouse R.M."/>
            <person name="Zwick A."/>
            <person name="Pang H."/>
        </authorList>
    </citation>
    <scope>NUCLEOTIDE SEQUENCE [LARGE SCALE GENOMIC DNA]</scope>
    <source>
        <strain evidence="1">SYSU2018</strain>
    </source>
</reference>
<sequence>MSFTQEECEIYLKPSTELIPDEYQQEDNGKACVHIFIFKENMEKKFVDCMKCLEYNITENNVHPLSTRAEVISSLNKICLEIKEASSLIILFWGLLRADKNFYSKMDLPLNSWRYGAHSFPQTVQL</sequence>
<evidence type="ECO:0000313" key="1">
    <source>
        <dbReference type="EMBL" id="KAL3285178.1"/>
    </source>
</evidence>
<dbReference type="AlphaFoldDB" id="A0ABD2P2H7"/>
<protein>
    <submittedName>
        <fullName evidence="1">Uncharacterized protein</fullName>
    </submittedName>
</protein>
<name>A0ABD2P2H7_9CUCU</name>